<dbReference type="PANTHER" id="PTHR16301">
    <property type="entry name" value="IMPACT-RELATED"/>
    <property type="match status" value="1"/>
</dbReference>
<dbReference type="Gene3D" id="3.30.230.30">
    <property type="entry name" value="Impact, N-terminal domain"/>
    <property type="match status" value="1"/>
</dbReference>
<name>A0ABY4E9K0_VITST</name>
<evidence type="ECO:0000313" key="3">
    <source>
        <dbReference type="EMBL" id="UOO92439.1"/>
    </source>
</evidence>
<protein>
    <submittedName>
        <fullName evidence="3">YigZ family protein</fullName>
    </submittedName>
</protein>
<dbReference type="SUPFAM" id="SSF54211">
    <property type="entry name" value="Ribosomal protein S5 domain 2-like"/>
    <property type="match status" value="1"/>
</dbReference>
<accession>A0ABY4E9K0</accession>
<evidence type="ECO:0000313" key="4">
    <source>
        <dbReference type="Proteomes" id="UP000832034"/>
    </source>
</evidence>
<gene>
    <name evidence="3" type="ORF">LVJ81_12680</name>
</gene>
<comment type="similarity">
    <text evidence="1">Belongs to the IMPACT family.</text>
</comment>
<evidence type="ECO:0000259" key="2">
    <source>
        <dbReference type="Pfam" id="PF01205"/>
    </source>
</evidence>
<reference evidence="3" key="1">
    <citation type="submission" date="2021-12" db="EMBL/GenBank/DDBJ databases">
        <authorList>
            <person name="Veyrier F.J."/>
        </authorList>
    </citation>
    <scope>NUCLEOTIDE SEQUENCE</scope>
    <source>
        <strain evidence="3">SAG 1488-6</strain>
    </source>
</reference>
<organism evidence="3 4">
    <name type="scientific">Vitreoscilla stercoraria</name>
    <dbReference type="NCBI Taxonomy" id="61"/>
    <lineage>
        <taxon>Bacteria</taxon>
        <taxon>Pseudomonadati</taxon>
        <taxon>Pseudomonadota</taxon>
        <taxon>Betaproteobacteria</taxon>
        <taxon>Neisseriales</taxon>
        <taxon>Neisseriaceae</taxon>
        <taxon>Vitreoscilla</taxon>
    </lineage>
</organism>
<dbReference type="InterPro" id="IPR023582">
    <property type="entry name" value="Impact"/>
</dbReference>
<evidence type="ECO:0000256" key="1">
    <source>
        <dbReference type="ARBA" id="ARBA00007665"/>
    </source>
</evidence>
<dbReference type="PROSITE" id="PS00910">
    <property type="entry name" value="UPF0029"/>
    <property type="match status" value="1"/>
</dbReference>
<dbReference type="InterPro" id="IPR020569">
    <property type="entry name" value="UPF0029_Impact_CS"/>
</dbReference>
<reference evidence="3" key="2">
    <citation type="journal article" date="2022" name="Res Sq">
        <title>Evolution of multicellular longitudinally dividing oral cavity symbionts (Neisseriaceae).</title>
        <authorList>
            <person name="Nyongesa S."/>
            <person name="Weber P."/>
            <person name="Bernet E."/>
            <person name="Pullido F."/>
            <person name="Nieckarz M."/>
            <person name="Delaby M."/>
            <person name="Nieves C."/>
            <person name="Viehboeck T."/>
            <person name="Krause N."/>
            <person name="Rivera-Millot A."/>
            <person name="Nakamura A."/>
            <person name="Vischer N."/>
            <person name="VanNieuwenhze M."/>
            <person name="Brun Y."/>
            <person name="Cava F."/>
            <person name="Bulgheresi S."/>
            <person name="Veyrier F."/>
        </authorList>
    </citation>
    <scope>NUCLEOTIDE SEQUENCE</scope>
    <source>
        <strain evidence="3">SAG 1488-6</strain>
    </source>
</reference>
<dbReference type="InterPro" id="IPR020568">
    <property type="entry name" value="Ribosomal_Su5_D2-typ_SF"/>
</dbReference>
<sequence>MKHFDVDVYNVCMEPTHITSIASPTLSEHKAKGSRFLGYAYPLSQADDLKPLLQKLYDEHPKAVHWCYAYRLGSDGMQFRANDDGEPSGSAGMPILRQIDSAGLSDVVVIVVRYFGGTLLGVPGLIQAYKQATVLALQDASRLEKPILKTFSLRFSYEKMSEVMRLVKRTEAQMLSQDMEMEVSLSVAVPKSHEATFMQQVQDWHWLKWEA</sequence>
<proteinExistence type="inferred from homology"/>
<dbReference type="InterPro" id="IPR001498">
    <property type="entry name" value="Impact_N"/>
</dbReference>
<dbReference type="InterPro" id="IPR036956">
    <property type="entry name" value="Impact_N_sf"/>
</dbReference>
<feature type="domain" description="Impact N-terminal" evidence="2">
    <location>
        <begin position="32"/>
        <end position="136"/>
    </location>
</feature>
<dbReference type="RefSeq" id="WP_244802730.1">
    <property type="nucleotide sequence ID" value="NZ_CP091512.1"/>
</dbReference>
<dbReference type="PANTHER" id="PTHR16301:SF20">
    <property type="entry name" value="IMPACT FAMILY MEMBER YIGZ"/>
    <property type="match status" value="1"/>
</dbReference>
<dbReference type="EMBL" id="CP091512">
    <property type="protein sequence ID" value="UOO92439.1"/>
    <property type="molecule type" value="Genomic_DNA"/>
</dbReference>
<dbReference type="Gene3D" id="3.30.70.240">
    <property type="match status" value="1"/>
</dbReference>
<keyword evidence="4" id="KW-1185">Reference proteome</keyword>
<dbReference type="Pfam" id="PF01205">
    <property type="entry name" value="Impact_N"/>
    <property type="match status" value="1"/>
</dbReference>
<dbReference type="Proteomes" id="UP000832034">
    <property type="component" value="Chromosome"/>
</dbReference>